<dbReference type="PANTHER" id="PTHR33096:SF1">
    <property type="entry name" value="CXC1-LIKE CYSTEINE CLUSTER ASSOCIATED WITH KDZ TRANSPOSASES DOMAIN-CONTAINING PROTEIN"/>
    <property type="match status" value="1"/>
</dbReference>
<keyword evidence="3" id="KW-1185">Reference proteome</keyword>
<name>A0AAD5VK95_9AGAR</name>
<sequence length="642" mass="72342">MPSQASRTTASSNRGQLVTSVHTPFGLKRKTVQYDAKSLREEMDKGLAAARQHVADKALEKEKEKFKHIHRSMDDNDDDDFPATDIFCPVHLEPEDLLGGGVPLDISHAGGELLEILHLPDEDRRPRYIDGRTRRDHVENCNQAFRRQMPSIVEAYLAWDAGLGAMGLEAAHYAADCPDSSGMRLQVIDVFCSRTIQTNVKDGPKGIAALLVKCGLMPCAPLRPSLAVTTRLLELYQNVQSRVNQALGQGAPDWQLHNACPACTYKLEGEAPLVYELLFTMDGNDSLKRVVRKDTYDDFSSDHRDQTLTSVVKEVMDSRRVLGNYYLERETVDCWAKDCITACMWGVFDETGIFLALCRHGFGLVVADMAQSGELAKYPLAVVEALLNTFGPKLGGGYNIGCRFGATLAKSALGEWCQLSHLATYVEGMGLEDLEGCERFFSKSNVLASSVRYASTFHRRQRIAQFIQHMDVAETSQKLSEFLVNNYKQALSIIQGKEELRRTMRNAQITSTTVFHEWLEEEKSYLKGLRKEPEEEKHHIDYYEELIKLAICKDQIDKLARESFIPYKPPIADRSEGSGIPQKRKHLPQQRLGLQKLHASEQLASTEAKVHSLKDILGVTTRWQPNTPEWNRVKTLADHRNY</sequence>
<dbReference type="PANTHER" id="PTHR33096">
    <property type="entry name" value="CXC2 DOMAIN-CONTAINING PROTEIN"/>
    <property type="match status" value="1"/>
</dbReference>
<dbReference type="Proteomes" id="UP001213000">
    <property type="component" value="Unassembled WGS sequence"/>
</dbReference>
<proteinExistence type="predicted"/>
<evidence type="ECO:0000313" key="3">
    <source>
        <dbReference type="Proteomes" id="UP001213000"/>
    </source>
</evidence>
<protein>
    <submittedName>
        <fullName evidence="2">Uncharacterized protein</fullName>
    </submittedName>
</protein>
<evidence type="ECO:0000313" key="2">
    <source>
        <dbReference type="EMBL" id="KAJ3562351.1"/>
    </source>
</evidence>
<dbReference type="Pfam" id="PF18758">
    <property type="entry name" value="KDZ"/>
    <property type="match status" value="2"/>
</dbReference>
<evidence type="ECO:0000256" key="1">
    <source>
        <dbReference type="SAM" id="MobiDB-lite"/>
    </source>
</evidence>
<dbReference type="InterPro" id="IPR040521">
    <property type="entry name" value="KDZ"/>
</dbReference>
<dbReference type="AlphaFoldDB" id="A0AAD5VK95"/>
<gene>
    <name evidence="2" type="ORF">NP233_g9627</name>
</gene>
<reference evidence="2" key="1">
    <citation type="submission" date="2022-07" db="EMBL/GenBank/DDBJ databases">
        <title>Genome Sequence of Leucocoprinus birnbaumii.</title>
        <authorList>
            <person name="Buettner E."/>
        </authorList>
    </citation>
    <scope>NUCLEOTIDE SEQUENCE</scope>
    <source>
        <strain evidence="2">VT141</strain>
    </source>
</reference>
<comment type="caution">
    <text evidence="2">The sequence shown here is derived from an EMBL/GenBank/DDBJ whole genome shotgun (WGS) entry which is preliminary data.</text>
</comment>
<accession>A0AAD5VK95</accession>
<organism evidence="2 3">
    <name type="scientific">Leucocoprinus birnbaumii</name>
    <dbReference type="NCBI Taxonomy" id="56174"/>
    <lineage>
        <taxon>Eukaryota</taxon>
        <taxon>Fungi</taxon>
        <taxon>Dikarya</taxon>
        <taxon>Basidiomycota</taxon>
        <taxon>Agaricomycotina</taxon>
        <taxon>Agaricomycetes</taxon>
        <taxon>Agaricomycetidae</taxon>
        <taxon>Agaricales</taxon>
        <taxon>Agaricineae</taxon>
        <taxon>Agaricaceae</taxon>
        <taxon>Leucocoprinus</taxon>
    </lineage>
</organism>
<feature type="region of interest" description="Disordered" evidence="1">
    <location>
        <begin position="1"/>
        <end position="22"/>
    </location>
</feature>
<dbReference type="EMBL" id="JANIEX010000880">
    <property type="protein sequence ID" value="KAJ3562351.1"/>
    <property type="molecule type" value="Genomic_DNA"/>
</dbReference>